<evidence type="ECO:0000256" key="3">
    <source>
        <dbReference type="SAM" id="SignalP"/>
    </source>
</evidence>
<dbReference type="RefSeq" id="XP_054847978.1">
    <property type="nucleotide sequence ID" value="XM_054992003.1"/>
</dbReference>
<feature type="domain" description="Saposin B-type" evidence="4">
    <location>
        <begin position="30"/>
        <end position="181"/>
    </location>
</feature>
<dbReference type="AlphaFoldDB" id="A0AA97JZ15"/>
<dbReference type="InterPro" id="IPR021852">
    <property type="entry name" value="DUF3456"/>
</dbReference>
<gene>
    <name evidence="6" type="primary">CNPY1</name>
</gene>
<keyword evidence="5" id="KW-1185">Reference proteome</keyword>
<evidence type="ECO:0000256" key="1">
    <source>
        <dbReference type="ARBA" id="ARBA00007285"/>
    </source>
</evidence>
<dbReference type="CTD" id="285888"/>
<protein>
    <submittedName>
        <fullName evidence="6">Protein canopy homolog 1</fullName>
    </submittedName>
</protein>
<dbReference type="Proteomes" id="UP001190640">
    <property type="component" value="Chromosome 11"/>
</dbReference>
<comment type="similarity">
    <text evidence="1">Belongs to the canopy family.</text>
</comment>
<dbReference type="Gene3D" id="1.10.225.10">
    <property type="entry name" value="Saposin-like"/>
    <property type="match status" value="1"/>
</dbReference>
<sequence>MGMALLQSELLLLLLLLALFGNTVKGQRDPEVFCGACKALANELTYDIKKIGPKRTVNSGTFRINPDGTRGKKKIPFAKSETFLTDVLEKICDRMNDYQLQEDPDTKKRIFKRYAPRKDEEIYAEYKKYFFYSDAYKPLKYACETIIEQYEDEIFSLIAQEADFLADKLCIEKSGLCEKPEETHTEL</sequence>
<evidence type="ECO:0000256" key="2">
    <source>
        <dbReference type="ARBA" id="ARBA00023157"/>
    </source>
</evidence>
<reference evidence="6" key="1">
    <citation type="submission" date="2025-08" db="UniProtKB">
        <authorList>
            <consortium name="RefSeq"/>
        </authorList>
    </citation>
    <scope>IDENTIFICATION</scope>
    <source>
        <tissue evidence="6">Blood</tissue>
    </source>
</reference>
<feature type="signal peptide" evidence="3">
    <location>
        <begin position="1"/>
        <end position="26"/>
    </location>
</feature>
<evidence type="ECO:0000313" key="5">
    <source>
        <dbReference type="Proteomes" id="UP001190640"/>
    </source>
</evidence>
<dbReference type="InterPro" id="IPR042415">
    <property type="entry name" value="CNPY"/>
</dbReference>
<proteinExistence type="inferred from homology"/>
<dbReference type="KEGG" id="emc:129337973"/>
<dbReference type="Pfam" id="PF11938">
    <property type="entry name" value="DUF3456"/>
    <property type="match status" value="1"/>
</dbReference>
<dbReference type="PANTHER" id="PTHR13341:SF4">
    <property type="entry name" value="CANOPY FGF SIGNALING REGULATOR 1"/>
    <property type="match status" value="1"/>
</dbReference>
<evidence type="ECO:0000313" key="6">
    <source>
        <dbReference type="RefSeq" id="XP_054847978.1"/>
    </source>
</evidence>
<dbReference type="InterPro" id="IPR008139">
    <property type="entry name" value="SaposinB_dom"/>
</dbReference>
<feature type="chain" id="PRO_5041689767" evidence="3">
    <location>
        <begin position="27"/>
        <end position="187"/>
    </location>
</feature>
<accession>A0AA97JZ15</accession>
<evidence type="ECO:0000259" key="4">
    <source>
        <dbReference type="PROSITE" id="PS50015"/>
    </source>
</evidence>
<dbReference type="GeneID" id="129337973"/>
<keyword evidence="3" id="KW-0732">Signal</keyword>
<dbReference type="PROSITE" id="PS50015">
    <property type="entry name" value="SAP_B"/>
    <property type="match status" value="1"/>
</dbReference>
<keyword evidence="2" id="KW-1015">Disulfide bond</keyword>
<name>A0AA97JZ15_EUBMA</name>
<dbReference type="GO" id="GO:0005783">
    <property type="term" value="C:endoplasmic reticulum"/>
    <property type="evidence" value="ECO:0007669"/>
    <property type="project" value="TreeGrafter"/>
</dbReference>
<organism evidence="5 6">
    <name type="scientific">Eublepharis macularius</name>
    <name type="common">Leopard gecko</name>
    <name type="synonym">Cyrtodactylus macularius</name>
    <dbReference type="NCBI Taxonomy" id="481883"/>
    <lineage>
        <taxon>Eukaryota</taxon>
        <taxon>Metazoa</taxon>
        <taxon>Chordata</taxon>
        <taxon>Craniata</taxon>
        <taxon>Vertebrata</taxon>
        <taxon>Euteleostomi</taxon>
        <taxon>Lepidosauria</taxon>
        <taxon>Squamata</taxon>
        <taxon>Bifurcata</taxon>
        <taxon>Gekkota</taxon>
        <taxon>Eublepharidae</taxon>
        <taxon>Eublepharinae</taxon>
        <taxon>Eublepharis</taxon>
    </lineage>
</organism>
<dbReference type="PANTHER" id="PTHR13341">
    <property type="entry name" value="MIR-INTERACTING SAPOSIN-LIKE PROTEIN"/>
    <property type="match status" value="1"/>
</dbReference>